<dbReference type="AlphaFoldDB" id="A0A6J6BIQ0"/>
<dbReference type="NCBIfam" id="TIGR00251">
    <property type="entry name" value="DUF167 family protein"/>
    <property type="match status" value="1"/>
</dbReference>
<gene>
    <name evidence="2" type="ORF">UFOPK1440_00342</name>
</gene>
<accession>A0A6J6BIQ0</accession>
<dbReference type="SUPFAM" id="SSF69786">
    <property type="entry name" value="YggU-like"/>
    <property type="match status" value="1"/>
</dbReference>
<dbReference type="InterPro" id="IPR003746">
    <property type="entry name" value="DUF167"/>
</dbReference>
<dbReference type="Gene3D" id="3.30.1200.10">
    <property type="entry name" value="YggU-like"/>
    <property type="match status" value="1"/>
</dbReference>
<evidence type="ECO:0000256" key="1">
    <source>
        <dbReference type="ARBA" id="ARBA00010364"/>
    </source>
</evidence>
<dbReference type="Pfam" id="PF02594">
    <property type="entry name" value="DUF167"/>
    <property type="match status" value="1"/>
</dbReference>
<evidence type="ECO:0000313" key="2">
    <source>
        <dbReference type="EMBL" id="CAB4539010.1"/>
    </source>
</evidence>
<reference evidence="2" key="1">
    <citation type="submission" date="2020-05" db="EMBL/GenBank/DDBJ databases">
        <authorList>
            <person name="Chiriac C."/>
            <person name="Salcher M."/>
            <person name="Ghai R."/>
            <person name="Kavagutti S V."/>
        </authorList>
    </citation>
    <scope>NUCLEOTIDE SEQUENCE</scope>
</reference>
<comment type="similarity">
    <text evidence="1">Belongs to the UPF0235 family.</text>
</comment>
<protein>
    <submittedName>
        <fullName evidence="2">Unannotated protein</fullName>
    </submittedName>
</protein>
<dbReference type="SMART" id="SM01152">
    <property type="entry name" value="DUF167"/>
    <property type="match status" value="1"/>
</dbReference>
<dbReference type="InterPro" id="IPR036591">
    <property type="entry name" value="YggU-like_sf"/>
</dbReference>
<sequence length="85" mass="9071">MVGGAVGEPPRLVVAVQAPAVDGKANQAVIKQLADAFSLRARDFTIVFGELGRDKRIVINGQSPENKKTLQVKLEELMGVAPTLM</sequence>
<name>A0A6J6BIQ0_9ZZZZ</name>
<proteinExistence type="inferred from homology"/>
<organism evidence="2">
    <name type="scientific">freshwater metagenome</name>
    <dbReference type="NCBI Taxonomy" id="449393"/>
    <lineage>
        <taxon>unclassified sequences</taxon>
        <taxon>metagenomes</taxon>
        <taxon>ecological metagenomes</taxon>
    </lineage>
</organism>
<dbReference type="EMBL" id="CAEZSP010000009">
    <property type="protein sequence ID" value="CAB4539010.1"/>
    <property type="molecule type" value="Genomic_DNA"/>
</dbReference>